<dbReference type="InterPro" id="IPR029463">
    <property type="entry name" value="Lys_MEP"/>
</dbReference>
<name>A0A0A1UK97_9AGAM</name>
<dbReference type="InterPro" id="IPR024079">
    <property type="entry name" value="MetalloPept_cat_dom_sf"/>
</dbReference>
<keyword evidence="1" id="KW-0732">Signal</keyword>
<sequence>MFAAAASILFAALLVSANRSLSNKRGILSVNSTLTNSTVAEVQTQKHVFPNDAVDHSSGHSLSKRQTYVGCSSDQQEKIEGAITVAQNYATRSFRHLKSNPDNFDLYTKWFGTYDLERYQRVMESFSRLRIAPSSWEYMCDCPYEDVDYLLRSDQYQKITLCAGFWALPEGGVHSKPYSLIRGGTQFQEIYGTIEQTIGIDLALLLTDRPRAAVLNPDNHVMFAMEASIDDHATQGGPHMGVVP</sequence>
<feature type="domain" description="Lysine-specific metallo-endopeptidase" evidence="2">
    <location>
        <begin position="95"/>
        <end position="225"/>
    </location>
</feature>
<dbReference type="SUPFAM" id="SSF55486">
    <property type="entry name" value="Metalloproteases ('zincins'), catalytic domain"/>
    <property type="match status" value="1"/>
</dbReference>
<proteinExistence type="predicted"/>
<feature type="non-terminal residue" evidence="3">
    <location>
        <position position="244"/>
    </location>
</feature>
<dbReference type="Pfam" id="PF14521">
    <property type="entry name" value="Aspzincin_M35"/>
    <property type="match status" value="1"/>
</dbReference>
<evidence type="ECO:0000313" key="3">
    <source>
        <dbReference type="EMBL" id="EUC59260.1"/>
    </source>
</evidence>
<comment type="caution">
    <text evidence="3">The sequence shown here is derived from an EMBL/GenBank/DDBJ whole genome shotgun (WGS) entry which is preliminary data.</text>
</comment>
<dbReference type="Gene3D" id="3.40.390.10">
    <property type="entry name" value="Collagenase (Catalytic Domain)"/>
    <property type="match status" value="1"/>
</dbReference>
<dbReference type="AlphaFoldDB" id="A0A0A1UK97"/>
<accession>A0A0A1UK97</accession>
<dbReference type="GO" id="GO:0004222">
    <property type="term" value="F:metalloendopeptidase activity"/>
    <property type="evidence" value="ECO:0007669"/>
    <property type="project" value="InterPro"/>
</dbReference>
<feature type="signal peptide" evidence="1">
    <location>
        <begin position="1"/>
        <end position="17"/>
    </location>
</feature>
<organism evidence="3 4">
    <name type="scientific">Rhizoctonia solani AG-3 Rhs1AP</name>
    <dbReference type="NCBI Taxonomy" id="1086054"/>
    <lineage>
        <taxon>Eukaryota</taxon>
        <taxon>Fungi</taxon>
        <taxon>Dikarya</taxon>
        <taxon>Basidiomycota</taxon>
        <taxon>Agaricomycotina</taxon>
        <taxon>Agaricomycetes</taxon>
        <taxon>Cantharellales</taxon>
        <taxon>Ceratobasidiaceae</taxon>
        <taxon>Rhizoctonia</taxon>
    </lineage>
</organism>
<protein>
    <submittedName>
        <fullName evidence="3">Peptidyl-lys metalloendopeptidase</fullName>
    </submittedName>
</protein>
<dbReference type="SMART" id="SM01351">
    <property type="entry name" value="Aspzincin_M35"/>
    <property type="match status" value="1"/>
</dbReference>
<reference evidence="4" key="1">
    <citation type="journal article" date="2014" name="Genome Announc.">
        <title>Draft genome sequence of the plant-pathogenic soil fungus Rhizoctonia solani anastomosis group 3 strain Rhs1AP.</title>
        <authorList>
            <person name="Cubeta M.A."/>
            <person name="Thomas E."/>
            <person name="Dean R.A."/>
            <person name="Jabaji S."/>
            <person name="Neate S.M."/>
            <person name="Tavantzis S."/>
            <person name="Toda T."/>
            <person name="Vilgalys R."/>
            <person name="Bharathan N."/>
            <person name="Fedorova-Abrams N."/>
            <person name="Pakala S.B."/>
            <person name="Pakala S.M."/>
            <person name="Zafar N."/>
            <person name="Joardar V."/>
            <person name="Losada L."/>
            <person name="Nierman W.C."/>
        </authorList>
    </citation>
    <scope>NUCLEOTIDE SEQUENCE [LARGE SCALE GENOMIC DNA]</scope>
    <source>
        <strain evidence="4">AG-3</strain>
    </source>
</reference>
<evidence type="ECO:0000259" key="2">
    <source>
        <dbReference type="SMART" id="SM01351"/>
    </source>
</evidence>
<gene>
    <name evidence="3" type="ORF">RSOL_305150</name>
</gene>
<dbReference type="EMBL" id="JATN01000321">
    <property type="protein sequence ID" value="EUC59260.1"/>
    <property type="molecule type" value="Genomic_DNA"/>
</dbReference>
<evidence type="ECO:0000313" key="4">
    <source>
        <dbReference type="Proteomes" id="UP000030108"/>
    </source>
</evidence>
<dbReference type="Proteomes" id="UP000030108">
    <property type="component" value="Unassembled WGS sequence"/>
</dbReference>
<evidence type="ECO:0000256" key="1">
    <source>
        <dbReference type="SAM" id="SignalP"/>
    </source>
</evidence>
<feature type="chain" id="PRO_5001991426" evidence="1">
    <location>
        <begin position="18"/>
        <end position="244"/>
    </location>
</feature>